<evidence type="ECO:0000313" key="5">
    <source>
        <dbReference type="Proteomes" id="UP001262754"/>
    </source>
</evidence>
<proteinExistence type="inferred from homology"/>
<gene>
    <name evidence="4" type="ORF">J2800_000400</name>
</gene>
<evidence type="ECO:0000256" key="2">
    <source>
        <dbReference type="ARBA" id="ARBA00022679"/>
    </source>
</evidence>
<dbReference type="Proteomes" id="UP001262754">
    <property type="component" value="Unassembled WGS sequence"/>
</dbReference>
<dbReference type="SUPFAM" id="SSF52540">
    <property type="entry name" value="P-loop containing nucleoside triphosphate hydrolases"/>
    <property type="match status" value="1"/>
</dbReference>
<evidence type="ECO:0000256" key="1">
    <source>
        <dbReference type="ARBA" id="ARBA00005771"/>
    </source>
</evidence>
<protein>
    <recommendedName>
        <fullName evidence="3">Sulfotransferase domain-containing protein</fullName>
    </recommendedName>
</protein>
<dbReference type="InterPro" id="IPR000863">
    <property type="entry name" value="Sulfotransferase_dom"/>
</dbReference>
<sequence>MIVWLASFPRSGNTLLRSVLRGVFGLETFSKYEPAGSPSMDQRLTDLIGVTKYEGDFGAFSTAAREADDLSIIKTHDGPEGLDKAIYVVRDGLVATDSYRHYRTATEGRQVSWLEVLAADRPFDNWSLHLDAWRPLERPETLLVRYEDLVGAPEAEIARIAAFLGRPALNRWVDPWETVNSIGPNFFRRGKANRPASITSDEAEAFMALHGEWMGRLGY</sequence>
<dbReference type="Gene3D" id="3.40.50.300">
    <property type="entry name" value="P-loop containing nucleotide triphosphate hydrolases"/>
    <property type="match status" value="1"/>
</dbReference>
<accession>A0ABU1MU20</accession>
<name>A0ABU1MU20_9CAUL</name>
<keyword evidence="2" id="KW-0808">Transferase</keyword>
<evidence type="ECO:0000259" key="3">
    <source>
        <dbReference type="Pfam" id="PF00685"/>
    </source>
</evidence>
<dbReference type="Pfam" id="PF00685">
    <property type="entry name" value="Sulfotransfer_1"/>
    <property type="match status" value="1"/>
</dbReference>
<organism evidence="4 5">
    <name type="scientific">Caulobacter rhizosphaerae</name>
    <dbReference type="NCBI Taxonomy" id="2010972"/>
    <lineage>
        <taxon>Bacteria</taxon>
        <taxon>Pseudomonadati</taxon>
        <taxon>Pseudomonadota</taxon>
        <taxon>Alphaproteobacteria</taxon>
        <taxon>Caulobacterales</taxon>
        <taxon>Caulobacteraceae</taxon>
        <taxon>Caulobacter</taxon>
    </lineage>
</organism>
<dbReference type="InterPro" id="IPR027417">
    <property type="entry name" value="P-loop_NTPase"/>
</dbReference>
<dbReference type="PANTHER" id="PTHR11783">
    <property type="entry name" value="SULFOTRANSFERASE SULT"/>
    <property type="match status" value="1"/>
</dbReference>
<dbReference type="EMBL" id="JAVDRL010000001">
    <property type="protein sequence ID" value="MDR6529685.1"/>
    <property type="molecule type" value="Genomic_DNA"/>
</dbReference>
<keyword evidence="5" id="KW-1185">Reference proteome</keyword>
<dbReference type="RefSeq" id="WP_310028779.1">
    <property type="nucleotide sequence ID" value="NZ_JAVDRL010000001.1"/>
</dbReference>
<reference evidence="4 5" key="1">
    <citation type="submission" date="2023-07" db="EMBL/GenBank/DDBJ databases">
        <title>Sorghum-associated microbial communities from plants grown in Nebraska, USA.</title>
        <authorList>
            <person name="Schachtman D."/>
        </authorList>
    </citation>
    <scope>NUCLEOTIDE SEQUENCE [LARGE SCALE GENOMIC DNA]</scope>
    <source>
        <strain evidence="4 5">DS2154</strain>
    </source>
</reference>
<comment type="similarity">
    <text evidence="1">Belongs to the sulfotransferase 1 family.</text>
</comment>
<comment type="caution">
    <text evidence="4">The sequence shown here is derived from an EMBL/GenBank/DDBJ whole genome shotgun (WGS) entry which is preliminary data.</text>
</comment>
<evidence type="ECO:0000313" key="4">
    <source>
        <dbReference type="EMBL" id="MDR6529685.1"/>
    </source>
</evidence>
<feature type="domain" description="Sulfotransferase" evidence="3">
    <location>
        <begin position="3"/>
        <end position="171"/>
    </location>
</feature>